<dbReference type="InterPro" id="IPR041677">
    <property type="entry name" value="DNA2/NAM7_AAA_11"/>
</dbReference>
<dbReference type="Proteomes" id="UP000250579">
    <property type="component" value="Chromosome"/>
</dbReference>
<evidence type="ECO:0000259" key="3">
    <source>
        <dbReference type="Pfam" id="PF13087"/>
    </source>
</evidence>
<dbReference type="InterPro" id="IPR025103">
    <property type="entry name" value="DUF4011"/>
</dbReference>
<organism evidence="5 6">
    <name type="scientific">Pseudomonas oryzihabitans</name>
    <dbReference type="NCBI Taxonomy" id="47885"/>
    <lineage>
        <taxon>Bacteria</taxon>
        <taxon>Pseudomonadati</taxon>
        <taxon>Pseudomonadota</taxon>
        <taxon>Gammaproteobacteria</taxon>
        <taxon>Pseudomonadales</taxon>
        <taxon>Pseudomonadaceae</taxon>
        <taxon>Pseudomonas</taxon>
    </lineage>
</organism>
<evidence type="ECO:0000256" key="1">
    <source>
        <dbReference type="SAM" id="Coils"/>
    </source>
</evidence>
<dbReference type="InterPro" id="IPR047187">
    <property type="entry name" value="SF1_C_Upf1"/>
</dbReference>
<dbReference type="NCBIfam" id="NF042953">
    <property type="entry name" value="Hhe_antiphage"/>
    <property type="match status" value="1"/>
</dbReference>
<gene>
    <name evidence="5" type="ORF">CE139_06285</name>
</gene>
<dbReference type="RefSeq" id="WP_208693984.1">
    <property type="nucleotide sequence ID" value="NZ_CP022198.1"/>
</dbReference>
<protein>
    <recommendedName>
        <fullName evidence="7">DUF4011 domain-containing protein</fullName>
    </recommendedName>
</protein>
<dbReference type="PANTHER" id="PTHR10887">
    <property type="entry name" value="DNA2/NAM7 HELICASE FAMILY"/>
    <property type="match status" value="1"/>
</dbReference>
<evidence type="ECO:0000259" key="4">
    <source>
        <dbReference type="Pfam" id="PF18741"/>
    </source>
</evidence>
<dbReference type="EMBL" id="CP022198">
    <property type="protein sequence ID" value="AXA65433.1"/>
    <property type="molecule type" value="Genomic_DNA"/>
</dbReference>
<dbReference type="Pfam" id="PF18741">
    <property type="entry name" value="MTES_1575"/>
    <property type="match status" value="1"/>
</dbReference>
<dbReference type="InterPro" id="IPR041679">
    <property type="entry name" value="DNA2/NAM7-like_C"/>
</dbReference>
<evidence type="ECO:0000313" key="6">
    <source>
        <dbReference type="Proteomes" id="UP000250579"/>
    </source>
</evidence>
<evidence type="ECO:0008006" key="7">
    <source>
        <dbReference type="Google" id="ProtNLM"/>
    </source>
</evidence>
<feature type="domain" description="Restriction endonuclease type II-like" evidence="4">
    <location>
        <begin position="1693"/>
        <end position="1790"/>
    </location>
</feature>
<dbReference type="CDD" id="cd18808">
    <property type="entry name" value="SF1_C_Upf1"/>
    <property type="match status" value="1"/>
</dbReference>
<reference evidence="5 6" key="1">
    <citation type="submission" date="2017-06" db="EMBL/GenBank/DDBJ databases">
        <title>Evolution towards high GC content and high-temperature stress adaptation in endophytic Pseudomonas oryzihabitans impacted its plant-growth promoting traits.</title>
        <authorList>
            <person name="Nascimento F.X."/>
        </authorList>
    </citation>
    <scope>NUCLEOTIDE SEQUENCE [LARGE SCALE GENOMIC DNA]</scope>
    <source>
        <strain evidence="5 6">MS8</strain>
    </source>
</reference>
<accession>A0A2Z5A5A0</accession>
<dbReference type="InterPro" id="IPR027417">
    <property type="entry name" value="P-loop_NTPase"/>
</dbReference>
<dbReference type="Pfam" id="PF13087">
    <property type="entry name" value="AAA_12"/>
    <property type="match status" value="1"/>
</dbReference>
<proteinExistence type="predicted"/>
<feature type="domain" description="DNA2/NAM7 helicase helicase" evidence="2">
    <location>
        <begin position="443"/>
        <end position="563"/>
    </location>
</feature>
<evidence type="ECO:0000313" key="5">
    <source>
        <dbReference type="EMBL" id="AXA65433.1"/>
    </source>
</evidence>
<feature type="domain" description="DNA2/NAM7 helicase-like C-terminal" evidence="3">
    <location>
        <begin position="1461"/>
        <end position="1646"/>
    </location>
</feature>
<dbReference type="Pfam" id="PF13195">
    <property type="entry name" value="DUF4011"/>
    <property type="match status" value="1"/>
</dbReference>
<dbReference type="InterPro" id="IPR011335">
    <property type="entry name" value="Restrct_endonuc-II-like"/>
</dbReference>
<dbReference type="GO" id="GO:0004386">
    <property type="term" value="F:helicase activity"/>
    <property type="evidence" value="ECO:0007669"/>
    <property type="project" value="InterPro"/>
</dbReference>
<name>A0A2Z5A5A0_9PSED</name>
<dbReference type="InterPro" id="IPR049468">
    <property type="entry name" value="Restrct_endonuc-II-like_dom"/>
</dbReference>
<dbReference type="FunFam" id="3.40.960.10:FF:000002">
    <property type="entry name" value="DNA helicase related protein"/>
    <property type="match status" value="1"/>
</dbReference>
<sequence length="1909" mass="215077">MTAQSPASRPLTVNERTLVQDWILDLVPGDGAAVGNKTLKQRLEQKAELHDFAVTDEDYWSIREELIALGQLQKGSGRGGSVFRFDSNWKPNNQQTAIDEQSNWEDLDEPASDSPESLEKLRSRLLDLSARNRLLNFSHARSKRFARIIDELPDHLFETLTAELAMRFAPVPEPTERQLIEQGYLKYDDKTGRVSELKKPPTAETWAQILGIETSYELPTGSESPSDKHGDDAIQTLYYPAELESRLQILHAQSRLSLDETGANILYLALGFLEWDESIVGKNSTRLAPLMLLPVRLEKGKLNPKTATFDYEVLYTGEDILTNLSLREKLRRDFGIALPRITEDLLPEEYFARVRETVLEVKPDWKLHRFASLGLFEFGKLMMYLDLEPGKNQVLLQSNLVQRLIGLADSERSESAVNGFSSEHAIDELQDVHQNYPLIDDADSSQHSALVDVMRGEDLVIEGPPGTGKSQTITNMISAAMAQGKKVLFVAEKRAALEVVKNRLTRAGLGEFCLELHSHKSQKSAVAASIGQRISNRGSYRQPSQLNDLIKNYERLKQQLNDHVRQLHAPHANTGLTAHQILMQATRLRESLAIRPADFHPASTANLDRNQVHEQASYFAHIYTKTAEEAGQSGQLETHPWFGCTKTQISGLERSDLLLQLKHATTALNKLGAAQAEASTRLKVAEVASLSPKATQQLASALTAMPMLKGDEDWGLISRLDASSCEALQTWLKGMDQLMEQQVSLIQALHPSVIRSPQILETIKKSCAQIRQHNDSSDLKLDDLLELIQEAQELIDEAPKAQLLIQTIVKAPATQALRTDKQGIEQLGLLLELLLQMPITLAEWRHKRFEDASLDRVLPELSELLADIKQLEAQSASVFTLDRLTNHTRLEDLQRVLADSSLFRWFKSGWRAAKAEVLAMVRPGIKLKAALQALPDGIAYKRQQNHLATEPTFREALGEHFRDEGTKTAELIALRNWYRTLRDKCGRGFGGNVWIAEYLLKESAQVLEHLLGDASELKEYLSDVLSHRSELENTLLLDGHQLKSEDLLAPKGLYMRLIKELGGALDALLPLISEQAPTTGRVLALAQAVESWQERAAALQNNAELLACLAGEELPHFDNLAEARGRLIAWRHTVSFVRPIMALSIRHLLVSQLAACNTKQAEQLVSDWNTLGQQLAEVLQAWEQALEGFIEKAEVEPAHWWKRIDQDDLTALKQRLQWAAQNEELLEHWLEYRRLRKRLADLSFEAVIFATENQTLAAERIKDACQLGLMDLWAKQILENNPALGQFSGKDQEAIRARFAEIDNQLTKLQREQLAAKIDQHKVPEGNNSGKVKDRTQLALLKHEAGKKTRHESIRSLMLRAPEALQGLKPCFMMSPMAVAQYLPAGKVHFDIIVMDEASQMRPEEALGAISRGSQLVVVGDPKQLPPTSFFSRQGGDDDEESEELSLAQDSESILEAAMPLFKLRRLRWHYRSRHESLIAFSNKAFYDSNLVVYPSPHRESNEFGVKFVRVARGRFVEQRNVEEADIVAKAIEHHLLHRPEESLGVVAMNVKQAEQIDRALEQLAKQNLALQEAFTRNEESDEPLFIKNLENVQGDERDVIYISTTYGPMEIGGSVPQRFGPINGADGWRRLNVLYTRSKKRMQVFASFTASDVVATGTSSRGVLALRDFLQFAESGHMPHIRETGRASDSDFEVAVIEALERHGYQCEPQVGVAGFFIDLAVRDPGQPGRYLMGIECDGAAYHSAKSARDRDRLRQSVLEQLGWRIRRIWSVDWFRNAKLQLEPILQELAALRTEPAIEVEPEQAEEQIIQQVIEEQNQHAELITLEGETSLREKLLYLDQQVIRLALPNIPDNRRLLRPAMLEALLEFKPADRSEFQQRLPGYLREGTDPAEGRFIDDVLTLIGDYA</sequence>
<dbReference type="SUPFAM" id="SSF52980">
    <property type="entry name" value="Restriction endonuclease-like"/>
    <property type="match status" value="1"/>
</dbReference>
<dbReference type="InterPro" id="IPR045055">
    <property type="entry name" value="DNA2/NAM7-like"/>
</dbReference>
<feature type="coiled-coil region" evidence="1">
    <location>
        <begin position="1082"/>
        <end position="1109"/>
    </location>
</feature>
<dbReference type="SUPFAM" id="SSF52540">
    <property type="entry name" value="P-loop containing nucleoside triphosphate hydrolases"/>
    <property type="match status" value="1"/>
</dbReference>
<keyword evidence="1" id="KW-0175">Coiled coil</keyword>
<dbReference type="PANTHER" id="PTHR10887:SF495">
    <property type="entry name" value="HELICASE SENATAXIN ISOFORM X1-RELATED"/>
    <property type="match status" value="1"/>
</dbReference>
<dbReference type="Pfam" id="PF13086">
    <property type="entry name" value="AAA_11"/>
    <property type="match status" value="2"/>
</dbReference>
<dbReference type="Gene3D" id="3.40.960.10">
    <property type="entry name" value="VSR Endonuclease"/>
    <property type="match status" value="1"/>
</dbReference>
<feature type="domain" description="DNA2/NAM7 helicase helicase" evidence="2">
    <location>
        <begin position="1389"/>
        <end position="1429"/>
    </location>
</feature>
<evidence type="ECO:0000259" key="2">
    <source>
        <dbReference type="Pfam" id="PF13086"/>
    </source>
</evidence>
<dbReference type="Gene3D" id="3.40.50.300">
    <property type="entry name" value="P-loop containing nucleotide triphosphate hydrolases"/>
    <property type="match status" value="3"/>
</dbReference>